<dbReference type="Pfam" id="PF04307">
    <property type="entry name" value="YdjM"/>
    <property type="match status" value="1"/>
</dbReference>
<dbReference type="EMBL" id="WUUT01000005">
    <property type="protein sequence ID" value="MXR52591.1"/>
    <property type="molecule type" value="Genomic_DNA"/>
</dbReference>
<sequence length="182" mass="19874">MWFWGHLAVAYLLYSAVVRRQHRRPSAGGPVLALAVGSQLPDLIDKPLSWGLGVVPGSRALAHSALFLPILIPVALGITARYDCSEVGVAFSVGHVVHLLSDLPPQFFAGEFTAAAYLVWPLFDQPEPRQVGSILDGVLGYSVGPYEWFQLGLFCLAAFVWYRDGCPGIGSLSRRRLKERGQ</sequence>
<keyword evidence="2" id="KW-1185">Reference proteome</keyword>
<reference evidence="1 2" key="1">
    <citation type="submission" date="2019-12" db="EMBL/GenBank/DDBJ databases">
        <title>Isolation and characterization of three novel carbon monoxide-oxidizing members of Halobacteria from salione crusts and soils.</title>
        <authorList>
            <person name="Myers M.R."/>
            <person name="King G.M."/>
        </authorList>
    </citation>
    <scope>NUCLEOTIDE SEQUENCE [LARGE SCALE GENOMIC DNA]</scope>
    <source>
        <strain evidence="1 2">WSH3</strain>
    </source>
</reference>
<keyword evidence="1" id="KW-0378">Hydrolase</keyword>
<comment type="caution">
    <text evidence="1">The sequence shown here is derived from an EMBL/GenBank/DDBJ whole genome shotgun (WGS) entry which is preliminary data.</text>
</comment>
<name>A0A6B0TBI7_9EURY</name>
<proteinExistence type="predicted"/>
<accession>A0A6B0TBI7</accession>
<dbReference type="OrthoDB" id="206308at2157"/>
<dbReference type="AlphaFoldDB" id="A0A6B0TBI7"/>
<dbReference type="Proteomes" id="UP000466535">
    <property type="component" value="Unassembled WGS sequence"/>
</dbReference>
<evidence type="ECO:0000313" key="1">
    <source>
        <dbReference type="EMBL" id="MXR52591.1"/>
    </source>
</evidence>
<protein>
    <submittedName>
        <fullName evidence="1">Metal-dependent hydrolase</fullName>
    </submittedName>
</protein>
<gene>
    <name evidence="1" type="ORF">GRX03_13350</name>
</gene>
<evidence type="ECO:0000313" key="2">
    <source>
        <dbReference type="Proteomes" id="UP000466535"/>
    </source>
</evidence>
<dbReference type="RefSeq" id="WP_159764720.1">
    <property type="nucleotide sequence ID" value="NZ_WUUT01000005.1"/>
</dbReference>
<organism evidence="1 2">
    <name type="scientific">Halovenus carboxidivorans</name>
    <dbReference type="NCBI Taxonomy" id="2692199"/>
    <lineage>
        <taxon>Archaea</taxon>
        <taxon>Methanobacteriati</taxon>
        <taxon>Methanobacteriota</taxon>
        <taxon>Stenosarchaea group</taxon>
        <taxon>Halobacteria</taxon>
        <taxon>Halobacteriales</taxon>
        <taxon>Haloarculaceae</taxon>
        <taxon>Halovenus</taxon>
    </lineage>
</organism>
<dbReference type="GO" id="GO:0016787">
    <property type="term" value="F:hydrolase activity"/>
    <property type="evidence" value="ECO:0007669"/>
    <property type="project" value="UniProtKB-KW"/>
</dbReference>
<dbReference type="InterPro" id="IPR007404">
    <property type="entry name" value="YdjM-like"/>
</dbReference>